<name>Q08ML9_STIAD</name>
<dbReference type="AlphaFoldDB" id="Q08ML9"/>
<feature type="non-terminal residue" evidence="2">
    <location>
        <position position="431"/>
    </location>
</feature>
<feature type="domain" description="Condensation" evidence="1">
    <location>
        <begin position="2"/>
        <end position="430"/>
    </location>
</feature>
<dbReference type="Gene3D" id="3.30.559.30">
    <property type="entry name" value="Nonribosomal peptide synthetase, condensation domain"/>
    <property type="match status" value="1"/>
</dbReference>
<evidence type="ECO:0000259" key="1">
    <source>
        <dbReference type="Pfam" id="PF00668"/>
    </source>
</evidence>
<dbReference type="Gene3D" id="3.30.559.10">
    <property type="entry name" value="Chloramphenicol acetyltransferase-like domain"/>
    <property type="match status" value="1"/>
</dbReference>
<dbReference type="PANTHER" id="PTHR45398:SF1">
    <property type="entry name" value="ENZYME, PUTATIVE (JCVI)-RELATED"/>
    <property type="match status" value="1"/>
</dbReference>
<dbReference type="Proteomes" id="UP000032702">
    <property type="component" value="Unassembled WGS sequence"/>
</dbReference>
<dbReference type="GO" id="GO:0016853">
    <property type="term" value="F:isomerase activity"/>
    <property type="evidence" value="ECO:0007669"/>
    <property type="project" value="UniProtKB-KW"/>
</dbReference>
<evidence type="ECO:0000313" key="2">
    <source>
        <dbReference type="EMBL" id="EAU61729.1"/>
    </source>
</evidence>
<gene>
    <name evidence="2" type="ORF">STIAU_0868</name>
</gene>
<dbReference type="EC" id="5.1.1.-" evidence="2"/>
<organism evidence="2 3">
    <name type="scientific">Stigmatella aurantiaca (strain DW4/3-1)</name>
    <dbReference type="NCBI Taxonomy" id="378806"/>
    <lineage>
        <taxon>Bacteria</taxon>
        <taxon>Pseudomonadati</taxon>
        <taxon>Myxococcota</taxon>
        <taxon>Myxococcia</taxon>
        <taxon>Myxococcales</taxon>
        <taxon>Cystobacterineae</taxon>
        <taxon>Archangiaceae</taxon>
        <taxon>Stigmatella</taxon>
    </lineage>
</organism>
<dbReference type="InterPro" id="IPR023213">
    <property type="entry name" value="CAT-like_dom_sf"/>
</dbReference>
<dbReference type="CDD" id="cd19531">
    <property type="entry name" value="LCL_NRPS-like"/>
    <property type="match status" value="1"/>
</dbReference>
<comment type="caution">
    <text evidence="2">The sequence shown here is derived from an EMBL/GenBank/DDBJ whole genome shotgun (WGS) entry which is preliminary data.</text>
</comment>
<accession>Q08ML9</accession>
<keyword evidence="2" id="KW-0560">Oxidoreductase</keyword>
<protein>
    <submittedName>
        <fullName evidence="2">Linear gramicidin synthetase subunit D</fullName>
        <ecNumber evidence="2">1.-.-.-</ecNumber>
        <ecNumber evidence="2">5.1.1.-</ecNumber>
    </submittedName>
</protein>
<proteinExistence type="predicted"/>
<dbReference type="PANTHER" id="PTHR45398">
    <property type="match status" value="1"/>
</dbReference>
<dbReference type="EMBL" id="AAMD01000350">
    <property type="protein sequence ID" value="EAU61729.1"/>
    <property type="molecule type" value="Genomic_DNA"/>
</dbReference>
<dbReference type="InterPro" id="IPR001242">
    <property type="entry name" value="Condensation_dom"/>
</dbReference>
<dbReference type="FunFam" id="3.30.559.10:FF:000012">
    <property type="entry name" value="Non-ribosomal peptide synthetase"/>
    <property type="match status" value="1"/>
</dbReference>
<reference evidence="2 3" key="1">
    <citation type="submission" date="2006-04" db="EMBL/GenBank/DDBJ databases">
        <authorList>
            <person name="Nierman W.C."/>
        </authorList>
    </citation>
    <scope>NUCLEOTIDE SEQUENCE [LARGE SCALE GENOMIC DNA]</scope>
    <source>
        <strain evidence="2 3">DW4/3-1</strain>
    </source>
</reference>
<evidence type="ECO:0000313" key="3">
    <source>
        <dbReference type="Proteomes" id="UP000032702"/>
    </source>
</evidence>
<dbReference type="EC" id="1.-.-.-" evidence="2"/>
<keyword evidence="2" id="KW-0413">Isomerase</keyword>
<dbReference type="Pfam" id="PF00668">
    <property type="entry name" value="Condensation"/>
    <property type="match status" value="1"/>
</dbReference>
<dbReference type="GO" id="GO:0016491">
    <property type="term" value="F:oxidoreductase activity"/>
    <property type="evidence" value="ECO:0007669"/>
    <property type="project" value="UniProtKB-KW"/>
</dbReference>
<dbReference type="SUPFAM" id="SSF52777">
    <property type="entry name" value="CoA-dependent acyltransferases"/>
    <property type="match status" value="2"/>
</dbReference>
<sequence length="431" mass="47818">MPGTALYSVPAAIRLSGHLKVTALEQALQQIVARHESLRTTFTEAGSELLQVIHPERAHRLERHELGALAPSEQEETLARLSQEEGRQPFDLVQGPLLRTKLVRLAETEHVLLLTLHHIIADGWSAGVLIHELRALYGALVREQPPVLPELSIQYVDYAAWQQEHLTGDQKDALVSFWKQRLEGSPAVIALPTDRPRPKVRGYQGASQPIEFSRSLVEGLRTLAREENATLYMALLAAFQVLLSRSTGQADIVVGGSVANRNMPGTEGLIGYLANIVPLRVDLSGEPSFREVLRRVRETALEAYAHQELPLGMLIEELMPERSLGHTPIFQVIFTLTESFDDQFGMTGLATQVSEIDTGTAKYDLSLLLAEGRDGGVRGRLEYSTELYDRPKVEGLVRQLKEVLEQGVARPGERVGKLALVRGEERQRLLA</sequence>